<dbReference type="GO" id="GO:0009408">
    <property type="term" value="P:response to heat"/>
    <property type="evidence" value="ECO:0007669"/>
    <property type="project" value="TreeGrafter"/>
</dbReference>
<dbReference type="Pfam" id="PF00011">
    <property type="entry name" value="HSP20"/>
    <property type="match status" value="1"/>
</dbReference>
<comment type="similarity">
    <text evidence="2 3">Belongs to the small heat shock protein (HSP20) family.</text>
</comment>
<evidence type="ECO:0000256" key="2">
    <source>
        <dbReference type="PROSITE-ProRule" id="PRU00285"/>
    </source>
</evidence>
<dbReference type="PRINTS" id="PR00299">
    <property type="entry name" value="ACRYSTALLIN"/>
</dbReference>
<dbReference type="PANTHER" id="PTHR45640:SF13">
    <property type="entry name" value="HEAT SHOCK PROTEIN 22-RELATED"/>
    <property type="match status" value="1"/>
</dbReference>
<dbReference type="EMBL" id="KU516011">
    <property type="protein sequence ID" value="AMK38873.1"/>
    <property type="molecule type" value="mRNA"/>
</dbReference>
<feature type="non-terminal residue" evidence="5">
    <location>
        <position position="161"/>
    </location>
</feature>
<accession>A0A182BF87</accession>
<gene>
    <name evidence="5" type="primary">HSP23</name>
</gene>
<reference evidence="5" key="1">
    <citation type="journal article" date="2016" name="Insect Biochem. Mol. Biol.">
        <title>Juvenile hormone facilitates the antagonism between adult reproduction and diapause through the methoprene-tolerant gene in the female Colaphellus bowringi.</title>
        <authorList>
            <person name="Liu W."/>
            <person name="Li Y."/>
            <person name="Zhu L."/>
            <person name="Zhu F."/>
            <person name="Lei C.L."/>
            <person name="Wang X.P."/>
        </authorList>
    </citation>
    <scope>NUCLEOTIDE SEQUENCE</scope>
</reference>
<evidence type="ECO:0000259" key="4">
    <source>
        <dbReference type="PROSITE" id="PS01031"/>
    </source>
</evidence>
<dbReference type="PANTHER" id="PTHR45640">
    <property type="entry name" value="HEAT SHOCK PROTEIN HSP-12.2-RELATED"/>
    <property type="match status" value="1"/>
</dbReference>
<feature type="domain" description="SHSP" evidence="4">
    <location>
        <begin position="45"/>
        <end position="154"/>
    </location>
</feature>
<dbReference type="GO" id="GO:0051082">
    <property type="term" value="F:unfolded protein binding"/>
    <property type="evidence" value="ECO:0007669"/>
    <property type="project" value="TreeGrafter"/>
</dbReference>
<sequence>MSLFPYFFRDVLRPLRMMEQQMKLAEELIHPTSLGLPNRPRYTLNLEEDISKRDAIIQDKEKFQVKLDVQDFNPEEITVKTVNGNAIQIEAKHEEKHDEDKSFISRQLVRRFVLPKGHDLKNAVSSLSSDGVLTITAPKKIEELNEKVIPISHESEKSLGN</sequence>
<dbReference type="InterPro" id="IPR001436">
    <property type="entry name" value="Alpha-crystallin/sHSP_animal"/>
</dbReference>
<keyword evidence="1 5" id="KW-0346">Stress response</keyword>
<dbReference type="PROSITE" id="PS01031">
    <property type="entry name" value="SHSP"/>
    <property type="match status" value="1"/>
</dbReference>
<evidence type="ECO:0000256" key="3">
    <source>
        <dbReference type="RuleBase" id="RU003616"/>
    </source>
</evidence>
<evidence type="ECO:0000313" key="5">
    <source>
        <dbReference type="EMBL" id="AMK38873.1"/>
    </source>
</evidence>
<proteinExistence type="evidence at transcript level"/>
<dbReference type="GO" id="GO:0042026">
    <property type="term" value="P:protein refolding"/>
    <property type="evidence" value="ECO:0007669"/>
    <property type="project" value="TreeGrafter"/>
</dbReference>
<dbReference type="InterPro" id="IPR008978">
    <property type="entry name" value="HSP20-like_chaperone"/>
</dbReference>
<dbReference type="InterPro" id="IPR002068">
    <property type="entry name" value="A-crystallin/Hsp20_dom"/>
</dbReference>
<dbReference type="Gene3D" id="2.60.40.790">
    <property type="match status" value="1"/>
</dbReference>
<dbReference type="GO" id="GO:0005634">
    <property type="term" value="C:nucleus"/>
    <property type="evidence" value="ECO:0007669"/>
    <property type="project" value="TreeGrafter"/>
</dbReference>
<evidence type="ECO:0000256" key="1">
    <source>
        <dbReference type="ARBA" id="ARBA00023016"/>
    </source>
</evidence>
<organism evidence="5">
    <name type="scientific">Colaphellus bowringi</name>
    <dbReference type="NCBI Taxonomy" id="561076"/>
    <lineage>
        <taxon>Eukaryota</taxon>
        <taxon>Metazoa</taxon>
        <taxon>Ecdysozoa</taxon>
        <taxon>Arthropoda</taxon>
        <taxon>Hexapoda</taxon>
        <taxon>Insecta</taxon>
        <taxon>Pterygota</taxon>
        <taxon>Neoptera</taxon>
        <taxon>Endopterygota</taxon>
        <taxon>Coleoptera</taxon>
        <taxon>Polyphaga</taxon>
        <taxon>Cucujiformia</taxon>
        <taxon>Chrysomeloidea</taxon>
        <taxon>Chrysomelidae</taxon>
        <taxon>Chrysomelinae</taxon>
        <taxon>Chrysomelini</taxon>
        <taxon>Colaphellus</taxon>
    </lineage>
</organism>
<dbReference type="SUPFAM" id="SSF49764">
    <property type="entry name" value="HSP20-like chaperones"/>
    <property type="match status" value="1"/>
</dbReference>
<protein>
    <submittedName>
        <fullName evidence="5">Heat shock protein 23</fullName>
    </submittedName>
</protein>
<dbReference type="CDD" id="cd06526">
    <property type="entry name" value="metazoan_ACD"/>
    <property type="match status" value="1"/>
</dbReference>
<dbReference type="AlphaFoldDB" id="A0A182BF87"/>
<name>A0A182BF87_9CUCU</name>
<dbReference type="GO" id="GO:0005737">
    <property type="term" value="C:cytoplasm"/>
    <property type="evidence" value="ECO:0007669"/>
    <property type="project" value="TreeGrafter"/>
</dbReference>